<dbReference type="SUPFAM" id="SSF82689">
    <property type="entry name" value="Mechanosensitive channel protein MscS (YggB), C-terminal domain"/>
    <property type="match status" value="1"/>
</dbReference>
<dbReference type="AlphaFoldDB" id="A0A927J292"/>
<evidence type="ECO:0000313" key="12">
    <source>
        <dbReference type="EMBL" id="MBD8080601.1"/>
    </source>
</evidence>
<dbReference type="InterPro" id="IPR023408">
    <property type="entry name" value="MscS_beta-dom_sf"/>
</dbReference>
<feature type="transmembrane region" description="Helical" evidence="8">
    <location>
        <begin position="24"/>
        <end position="49"/>
    </location>
</feature>
<feature type="transmembrane region" description="Helical" evidence="8">
    <location>
        <begin position="134"/>
        <end position="156"/>
    </location>
</feature>
<dbReference type="Proteomes" id="UP000610846">
    <property type="component" value="Unassembled WGS sequence"/>
</dbReference>
<evidence type="ECO:0000259" key="10">
    <source>
        <dbReference type="Pfam" id="PF21082"/>
    </source>
</evidence>
<dbReference type="Gene3D" id="1.10.287.1260">
    <property type="match status" value="1"/>
</dbReference>
<evidence type="ECO:0000256" key="2">
    <source>
        <dbReference type="ARBA" id="ARBA00008017"/>
    </source>
</evidence>
<keyword evidence="4 8" id="KW-0812">Transmembrane</keyword>
<dbReference type="Gene3D" id="2.30.30.60">
    <property type="match status" value="1"/>
</dbReference>
<protein>
    <submittedName>
        <fullName evidence="12">Mechanosensitive ion channel family protein</fullName>
    </submittedName>
</protein>
<dbReference type="InterPro" id="IPR006685">
    <property type="entry name" value="MscS_channel_2nd"/>
</dbReference>
<dbReference type="PANTHER" id="PTHR30460:SF0">
    <property type="entry name" value="MODERATE CONDUCTANCE MECHANOSENSITIVE CHANNEL YBIO"/>
    <property type="match status" value="1"/>
</dbReference>
<feature type="compositionally biased region" description="Low complexity" evidence="7">
    <location>
        <begin position="334"/>
        <end position="351"/>
    </location>
</feature>
<sequence>MLSTFLAGAQTDPDGFDPSEPHDWLTWFVGLPLRVILIIGIGAVALGLLRRVIRGVTEHIAAGTPTRAGARLRGLGRTEVGSAIMRATPIANPLATARRAARARTIGSVLRSAANILIGTTVVLMVLAELGMNIGPFLASAGIAGVALGFGAQSLVKDFLSGTFMLLEDQYGVGDVVDFGEVTGTVEEVALRVTKVRDLDGTAWYVRNGEILRTGNMSQEWARATVDVRVAYFADVDAVRSALLQAAQRVADDPMIGSYLMEPAEVVGVEDLTAEALRLKVWVKTQPAMQWEVARALRVSVRDVLAEAGIPLAGAQQVVVLDQSPARADAQENPVDGADVPRDAAAAAAGIAHRDAQDQENKGS</sequence>
<dbReference type="GO" id="GO:0005886">
    <property type="term" value="C:plasma membrane"/>
    <property type="evidence" value="ECO:0007669"/>
    <property type="project" value="UniProtKB-SubCell"/>
</dbReference>
<feature type="region of interest" description="Disordered" evidence="7">
    <location>
        <begin position="326"/>
        <end position="364"/>
    </location>
</feature>
<dbReference type="PANTHER" id="PTHR30460">
    <property type="entry name" value="MODERATE CONDUCTANCE MECHANOSENSITIVE CHANNEL YBIO"/>
    <property type="match status" value="1"/>
</dbReference>
<dbReference type="Gene3D" id="3.30.70.100">
    <property type="match status" value="1"/>
</dbReference>
<keyword evidence="5 8" id="KW-1133">Transmembrane helix</keyword>
<keyword evidence="13" id="KW-1185">Reference proteome</keyword>
<dbReference type="InterPro" id="IPR010920">
    <property type="entry name" value="LSM_dom_sf"/>
</dbReference>
<dbReference type="SUPFAM" id="SSF82861">
    <property type="entry name" value="Mechanosensitive channel protein MscS (YggB), transmembrane region"/>
    <property type="match status" value="1"/>
</dbReference>
<feature type="domain" description="Mechanosensitive ion channel transmembrane helices 2/3" evidence="11">
    <location>
        <begin position="115"/>
        <end position="153"/>
    </location>
</feature>
<evidence type="ECO:0000313" key="13">
    <source>
        <dbReference type="Proteomes" id="UP000610846"/>
    </source>
</evidence>
<comment type="subcellular location">
    <subcellularLocation>
        <location evidence="1">Cell membrane</location>
        <topology evidence="1">Multi-pass membrane protein</topology>
    </subcellularLocation>
</comment>
<dbReference type="InterPro" id="IPR049142">
    <property type="entry name" value="MS_channel_1st"/>
</dbReference>
<evidence type="ECO:0000256" key="3">
    <source>
        <dbReference type="ARBA" id="ARBA00022475"/>
    </source>
</evidence>
<evidence type="ECO:0000256" key="4">
    <source>
        <dbReference type="ARBA" id="ARBA00022692"/>
    </source>
</evidence>
<proteinExistence type="inferred from homology"/>
<dbReference type="InterPro" id="IPR011014">
    <property type="entry name" value="MscS_channel_TM-2"/>
</dbReference>
<gene>
    <name evidence="12" type="ORF">IF651_16250</name>
</gene>
<dbReference type="SUPFAM" id="SSF50182">
    <property type="entry name" value="Sm-like ribonucleoproteins"/>
    <property type="match status" value="1"/>
</dbReference>
<dbReference type="Pfam" id="PF00924">
    <property type="entry name" value="MS_channel_2nd"/>
    <property type="match status" value="1"/>
</dbReference>
<evidence type="ECO:0000259" key="9">
    <source>
        <dbReference type="Pfam" id="PF00924"/>
    </source>
</evidence>
<feature type="domain" description="Mechanosensitive ion channel MscS" evidence="9">
    <location>
        <begin position="155"/>
        <end position="212"/>
    </location>
</feature>
<dbReference type="Pfam" id="PF21082">
    <property type="entry name" value="MS_channel_3rd"/>
    <property type="match status" value="1"/>
</dbReference>
<evidence type="ECO:0000256" key="8">
    <source>
        <dbReference type="SAM" id="Phobius"/>
    </source>
</evidence>
<evidence type="ECO:0000256" key="1">
    <source>
        <dbReference type="ARBA" id="ARBA00004651"/>
    </source>
</evidence>
<comment type="similarity">
    <text evidence="2">Belongs to the MscS (TC 1.A.23) family.</text>
</comment>
<organism evidence="12 13">
    <name type="scientific">Cellulosimicrobium arenosum</name>
    <dbReference type="NCBI Taxonomy" id="2708133"/>
    <lineage>
        <taxon>Bacteria</taxon>
        <taxon>Bacillati</taxon>
        <taxon>Actinomycetota</taxon>
        <taxon>Actinomycetes</taxon>
        <taxon>Micrococcales</taxon>
        <taxon>Promicromonosporaceae</taxon>
        <taxon>Cellulosimicrobium</taxon>
    </lineage>
</organism>
<dbReference type="EMBL" id="JACYHB010000017">
    <property type="protein sequence ID" value="MBD8080601.1"/>
    <property type="molecule type" value="Genomic_DNA"/>
</dbReference>
<dbReference type="InterPro" id="IPR045276">
    <property type="entry name" value="YbiO_bact"/>
</dbReference>
<reference evidence="12" key="1">
    <citation type="journal article" date="2018" name="Curr. Microbiol.">
        <title>Cellulosimicrobium arenosum sp. nov., Isolated from Marine Sediment Sand.</title>
        <authorList>
            <person name="Oh M."/>
            <person name="Kim J.H."/>
            <person name="Yoon J.H."/>
            <person name="Schumann P."/>
            <person name="Kim W."/>
        </authorList>
    </citation>
    <scope>NUCLEOTIDE SEQUENCE</scope>
    <source>
        <strain evidence="12">KCTC 49039</strain>
    </source>
</reference>
<feature type="compositionally biased region" description="Basic and acidic residues" evidence="7">
    <location>
        <begin position="352"/>
        <end position="364"/>
    </location>
</feature>
<dbReference type="Pfam" id="PF21088">
    <property type="entry name" value="MS_channel_1st"/>
    <property type="match status" value="1"/>
</dbReference>
<dbReference type="GO" id="GO:0008381">
    <property type="term" value="F:mechanosensitive monoatomic ion channel activity"/>
    <property type="evidence" value="ECO:0007669"/>
    <property type="project" value="InterPro"/>
</dbReference>
<dbReference type="FunFam" id="2.30.30.60:FF:000001">
    <property type="entry name" value="MscS Mechanosensitive ion channel"/>
    <property type="match status" value="1"/>
</dbReference>
<evidence type="ECO:0000259" key="11">
    <source>
        <dbReference type="Pfam" id="PF21088"/>
    </source>
</evidence>
<evidence type="ECO:0000256" key="5">
    <source>
        <dbReference type="ARBA" id="ARBA00022989"/>
    </source>
</evidence>
<name>A0A927J292_9MICO</name>
<feature type="transmembrane region" description="Helical" evidence="8">
    <location>
        <begin position="108"/>
        <end position="128"/>
    </location>
</feature>
<dbReference type="InterPro" id="IPR049278">
    <property type="entry name" value="MS_channel_C"/>
</dbReference>
<reference evidence="12" key="2">
    <citation type="submission" date="2020-09" db="EMBL/GenBank/DDBJ databases">
        <authorList>
            <person name="Yu Y."/>
        </authorList>
    </citation>
    <scope>NUCLEOTIDE SEQUENCE</scope>
    <source>
        <strain evidence="12">KCTC 49039</strain>
    </source>
</reference>
<comment type="caution">
    <text evidence="12">The sequence shown here is derived from an EMBL/GenBank/DDBJ whole genome shotgun (WGS) entry which is preliminary data.</text>
</comment>
<dbReference type="InterPro" id="IPR011066">
    <property type="entry name" value="MscS_channel_C_sf"/>
</dbReference>
<keyword evidence="6 8" id="KW-0472">Membrane</keyword>
<evidence type="ECO:0000256" key="7">
    <source>
        <dbReference type="SAM" id="MobiDB-lite"/>
    </source>
</evidence>
<evidence type="ECO:0000256" key="6">
    <source>
        <dbReference type="ARBA" id="ARBA00023136"/>
    </source>
</evidence>
<keyword evidence="3" id="KW-1003">Cell membrane</keyword>
<accession>A0A927J292</accession>
<feature type="domain" description="Mechanosensitive ion channel MscS C-terminal" evidence="10">
    <location>
        <begin position="225"/>
        <end position="311"/>
    </location>
</feature>
<dbReference type="RefSeq" id="WP_191830177.1">
    <property type="nucleotide sequence ID" value="NZ_JACYHB010000017.1"/>
</dbReference>